<accession>A0A0B8PJP6</accession>
<proteinExistence type="predicted"/>
<evidence type="ECO:0000313" key="2">
    <source>
        <dbReference type="Proteomes" id="UP000031670"/>
    </source>
</evidence>
<dbReference type="AlphaFoldDB" id="A0A0B8PJP6"/>
<dbReference type="EMBL" id="BBSA01000008">
    <property type="protein sequence ID" value="GAM63333.1"/>
    <property type="molecule type" value="Genomic_DNA"/>
</dbReference>
<gene>
    <name evidence="1" type="ORF">JCM19232_1480</name>
</gene>
<evidence type="ECO:0000313" key="1">
    <source>
        <dbReference type="EMBL" id="GAM63333.1"/>
    </source>
</evidence>
<reference evidence="1 2" key="1">
    <citation type="submission" date="2015-01" db="EMBL/GenBank/DDBJ databases">
        <title>Vibrio sp. C5 JCM 19232 whole genome shotgun sequence.</title>
        <authorList>
            <person name="Sawabe T."/>
            <person name="Meirelles P."/>
            <person name="Feng G."/>
            <person name="Sayaka M."/>
            <person name="Hattori M."/>
            <person name="Ohkuma M."/>
        </authorList>
    </citation>
    <scope>NUCLEOTIDE SEQUENCE [LARGE SCALE GENOMIC DNA]</scope>
    <source>
        <strain evidence="1 2">JCM19232</strain>
    </source>
</reference>
<reference evidence="1 2" key="2">
    <citation type="submission" date="2015-01" db="EMBL/GenBank/DDBJ databases">
        <authorList>
            <consortium name="NBRP consortium"/>
            <person name="Sawabe T."/>
            <person name="Meirelles P."/>
            <person name="Feng G."/>
            <person name="Sayaka M."/>
            <person name="Hattori M."/>
            <person name="Ohkuma M."/>
        </authorList>
    </citation>
    <scope>NUCLEOTIDE SEQUENCE [LARGE SCALE GENOMIC DNA]</scope>
    <source>
        <strain evidence="1 2">JCM19232</strain>
    </source>
</reference>
<dbReference type="Proteomes" id="UP000031670">
    <property type="component" value="Unassembled WGS sequence"/>
</dbReference>
<protein>
    <submittedName>
        <fullName evidence="1">Uncharacterized protein</fullName>
    </submittedName>
</protein>
<sequence>MLDERTFAVSFACNQFNAEAFKVLFRSRLFQCFEVSFLLEQNRKQSPERKLELIKTHYAKKGERITVNTIATGASRFTVMFRFIPDSPLLFQTLIDYLK</sequence>
<comment type="caution">
    <text evidence="1">The sequence shown here is derived from an EMBL/GenBank/DDBJ whole genome shotgun (WGS) entry which is preliminary data.</text>
</comment>
<organism evidence="1 2">
    <name type="scientific">Vibrio ishigakensis</name>
    <dbReference type="NCBI Taxonomy" id="1481914"/>
    <lineage>
        <taxon>Bacteria</taxon>
        <taxon>Pseudomonadati</taxon>
        <taxon>Pseudomonadota</taxon>
        <taxon>Gammaproteobacteria</taxon>
        <taxon>Vibrionales</taxon>
        <taxon>Vibrionaceae</taxon>
        <taxon>Vibrio</taxon>
    </lineage>
</organism>
<name>A0A0B8PJP6_9VIBR</name>